<sequence length="46" mass="5350">MFQLYVNEVFITEGHSDYISLAIFTVINEKARAGEDMDIKLVWVDK</sequence>
<proteinExistence type="predicted"/>
<dbReference type="Proteomes" id="UP000827753">
    <property type="component" value="Segment"/>
</dbReference>
<keyword evidence="2" id="KW-1185">Reference proteome</keyword>
<organism evidence="1 2">
    <name type="scientific">Bacillus phage vB_BanS_MrDarsey</name>
    <dbReference type="NCBI Taxonomy" id="2894787"/>
    <lineage>
        <taxon>Viruses</taxon>
        <taxon>Duplodnaviria</taxon>
        <taxon>Heunggongvirae</taxon>
        <taxon>Uroviricota</taxon>
        <taxon>Caudoviricetes</taxon>
        <taxon>Joanripponvirinae</taxon>
        <taxon>Tsamsavirus</taxon>
        <taxon>Tsamsavirus mrdarsey</taxon>
    </lineage>
</organism>
<evidence type="ECO:0000313" key="1">
    <source>
        <dbReference type="EMBL" id="UGO47923.1"/>
    </source>
</evidence>
<dbReference type="EMBL" id="OK499987">
    <property type="protein sequence ID" value="UGO47923.1"/>
    <property type="molecule type" value="Genomic_DNA"/>
</dbReference>
<protein>
    <submittedName>
        <fullName evidence="1">Uncharacterized protein</fullName>
    </submittedName>
</protein>
<evidence type="ECO:0000313" key="2">
    <source>
        <dbReference type="Proteomes" id="UP000827753"/>
    </source>
</evidence>
<accession>A0AAE8YQT1</accession>
<name>A0AAE8YQT1_9CAUD</name>
<gene>
    <name evidence="1" type="ORF">MRDARSEY_91</name>
</gene>
<reference evidence="1 2" key="1">
    <citation type="submission" date="2021-10" db="EMBL/GenBank/DDBJ databases">
        <authorList>
            <person name="Lavering E.D."/>
            <person name="James R."/>
            <person name="Fairholm J.D."/>
            <person name="Ogilvie B.H."/>
            <person name="Thurgood T.L."/>
            <person name="Robison R.A."/>
            <person name="Grose J.H."/>
        </authorList>
    </citation>
    <scope>NUCLEOTIDE SEQUENCE [LARGE SCALE GENOMIC DNA]</scope>
</reference>